<proteinExistence type="predicted"/>
<keyword evidence="2" id="KW-1185">Reference proteome</keyword>
<dbReference type="SMART" id="SM00358">
    <property type="entry name" value="DSRM"/>
    <property type="match status" value="1"/>
</dbReference>
<gene>
    <name evidence="1" type="ORF">D9611_005499</name>
</gene>
<sequence>MPEIPVTALHNYLAKINRLDWLSYSEVAAGPQNDPTWTIECKINGTVRGTGIAKKKNAAKEAAAKEALQALRSGML</sequence>
<dbReference type="EMBL" id="JAACJK010000166">
    <property type="protein sequence ID" value="KAF5323414.1"/>
    <property type="molecule type" value="Genomic_DNA"/>
</dbReference>
<organism evidence="1 2">
    <name type="scientific">Ephemerocybe angulata</name>
    <dbReference type="NCBI Taxonomy" id="980116"/>
    <lineage>
        <taxon>Eukaryota</taxon>
        <taxon>Fungi</taxon>
        <taxon>Dikarya</taxon>
        <taxon>Basidiomycota</taxon>
        <taxon>Agaricomycotina</taxon>
        <taxon>Agaricomycetes</taxon>
        <taxon>Agaricomycetidae</taxon>
        <taxon>Agaricales</taxon>
        <taxon>Agaricineae</taxon>
        <taxon>Psathyrellaceae</taxon>
        <taxon>Ephemerocybe</taxon>
    </lineage>
</organism>
<evidence type="ECO:0000313" key="1">
    <source>
        <dbReference type="EMBL" id="KAF5323414.1"/>
    </source>
</evidence>
<name>A0A8H5F4I7_9AGAR</name>
<reference evidence="1 2" key="1">
    <citation type="journal article" date="2020" name="ISME J.">
        <title>Uncovering the hidden diversity of litter-decomposition mechanisms in mushroom-forming fungi.</title>
        <authorList>
            <person name="Floudas D."/>
            <person name="Bentzer J."/>
            <person name="Ahren D."/>
            <person name="Johansson T."/>
            <person name="Persson P."/>
            <person name="Tunlid A."/>
        </authorList>
    </citation>
    <scope>NUCLEOTIDE SEQUENCE [LARGE SCALE GENOMIC DNA]</scope>
    <source>
        <strain evidence="1 2">CBS 175.51</strain>
    </source>
</reference>
<evidence type="ECO:0000313" key="2">
    <source>
        <dbReference type="Proteomes" id="UP000541558"/>
    </source>
</evidence>
<dbReference type="Pfam" id="PF00035">
    <property type="entry name" value="dsrm"/>
    <property type="match status" value="1"/>
</dbReference>
<dbReference type="OrthoDB" id="3246846at2759"/>
<dbReference type="Proteomes" id="UP000541558">
    <property type="component" value="Unassembled WGS sequence"/>
</dbReference>
<dbReference type="PROSITE" id="PS50137">
    <property type="entry name" value="DS_RBD"/>
    <property type="match status" value="1"/>
</dbReference>
<comment type="caution">
    <text evidence="1">The sequence shown here is derived from an EMBL/GenBank/DDBJ whole genome shotgun (WGS) entry which is preliminary data.</text>
</comment>
<dbReference type="InterPro" id="IPR014720">
    <property type="entry name" value="dsRBD_dom"/>
</dbReference>
<protein>
    <submittedName>
        <fullName evidence="1">Uncharacterized protein</fullName>
    </submittedName>
</protein>
<dbReference type="Gene3D" id="3.30.160.20">
    <property type="match status" value="1"/>
</dbReference>
<dbReference type="SUPFAM" id="SSF54768">
    <property type="entry name" value="dsRNA-binding domain-like"/>
    <property type="match status" value="1"/>
</dbReference>
<accession>A0A8H5F4I7</accession>
<dbReference type="GO" id="GO:0003723">
    <property type="term" value="F:RNA binding"/>
    <property type="evidence" value="ECO:0007669"/>
    <property type="project" value="UniProtKB-UniRule"/>
</dbReference>